<feature type="chain" id="PRO_5044002185" evidence="2">
    <location>
        <begin position="18"/>
        <end position="797"/>
    </location>
</feature>
<feature type="region of interest" description="Disordered" evidence="1">
    <location>
        <begin position="95"/>
        <end position="127"/>
    </location>
</feature>
<evidence type="ECO:0000256" key="1">
    <source>
        <dbReference type="SAM" id="MobiDB-lite"/>
    </source>
</evidence>
<name>A0AAW1MYF7_POPJA</name>
<gene>
    <name evidence="3" type="ORF">QE152_g5195</name>
</gene>
<evidence type="ECO:0000313" key="3">
    <source>
        <dbReference type="EMBL" id="KAK9751377.1"/>
    </source>
</evidence>
<comment type="caution">
    <text evidence="3">The sequence shown here is derived from an EMBL/GenBank/DDBJ whole genome shotgun (WGS) entry which is preliminary data.</text>
</comment>
<feature type="signal peptide" evidence="2">
    <location>
        <begin position="1"/>
        <end position="17"/>
    </location>
</feature>
<feature type="compositionally biased region" description="Polar residues" evidence="1">
    <location>
        <begin position="742"/>
        <end position="752"/>
    </location>
</feature>
<dbReference type="AlphaFoldDB" id="A0AAW1MYF7"/>
<feature type="compositionally biased region" description="Basic and acidic residues" evidence="1">
    <location>
        <begin position="217"/>
        <end position="276"/>
    </location>
</feature>
<evidence type="ECO:0000313" key="4">
    <source>
        <dbReference type="Proteomes" id="UP001458880"/>
    </source>
</evidence>
<organism evidence="3 4">
    <name type="scientific">Popillia japonica</name>
    <name type="common">Japanese beetle</name>
    <dbReference type="NCBI Taxonomy" id="7064"/>
    <lineage>
        <taxon>Eukaryota</taxon>
        <taxon>Metazoa</taxon>
        <taxon>Ecdysozoa</taxon>
        <taxon>Arthropoda</taxon>
        <taxon>Hexapoda</taxon>
        <taxon>Insecta</taxon>
        <taxon>Pterygota</taxon>
        <taxon>Neoptera</taxon>
        <taxon>Endopterygota</taxon>
        <taxon>Coleoptera</taxon>
        <taxon>Polyphaga</taxon>
        <taxon>Scarabaeiformia</taxon>
        <taxon>Scarabaeidae</taxon>
        <taxon>Rutelinae</taxon>
        <taxon>Popillia</taxon>
    </lineage>
</organism>
<feature type="compositionally biased region" description="Low complexity" evidence="1">
    <location>
        <begin position="98"/>
        <end position="115"/>
    </location>
</feature>
<keyword evidence="4" id="KW-1185">Reference proteome</keyword>
<protein>
    <submittedName>
        <fullName evidence="3">Uncharacterized protein</fullName>
    </submittedName>
</protein>
<feature type="compositionally biased region" description="Basic and acidic residues" evidence="1">
    <location>
        <begin position="16"/>
        <end position="41"/>
    </location>
</feature>
<sequence length="797" mass="89788">MLLLVFMCLAYSMPTDDKENKKAVEKADKSSESKSDEKQEPVEVAQRKSYFRKYGDADSKKNTQGYRRKSDDQGEDGYKHFDSFHKKNGDRYGYEAHSSYGKSSKSGSKGGAASTKYDDKEDDHEDAESRRVYHVIRPWHGYDVASFLPHIDIEDIASKFDHKHHHHVDYYHGHDHHLEFDHYPHHKHYTHSYHDHDVEYDHPPHDKDHHHIVEDDHELHPPHHHESDHPPPNYFDHHSNDGHELDHHPGHDHDYLGHHIEHYHHDHHQNGDEYDHPPPGYEADSKPSDNGETHELHHPPPDYEDANKPGDEADNKPGDNTEPQELDHPPPGYEDANKGYLPPHGEDSHHHLPPGPDHTERKDSQIYSSGANVQIAPAVGSILNQTGVTNQDNFDGIYFGGPFNPDQHEIAKMNLSPSQITTQPIQIPLNIVPPTPILFQNNQKDNNVVSSNNQNNSTTSQVVVNERPQVTTQIIPTDLQTVIGSSQNGQQEHTAYLPSSGITNYNYKIYFGGLSNADYQKRYYDLNHWDQSLKELRNKQANVKFSGQENNAQNNAYNTNSQTDDSLRDSYGNLYQPIDLRNYLPPLLHGSISETINSSKEIVSGSSDGIFFGGQFNPDDYFGGPIGAANGAQITEGNFASLSSVHQNASKNDLDNTYIPPEQNKVNTDKLRNLQDHPVNINNAIYLGGGSDGGSQILEESTGSSSHSNAQHHNLKNVFDSIKNNYYLPPFKADQNHKDNTDSSLNGTGTETVTKDKDKGRTTSTPTTVEIIPAVEVPVNMGESVDNEVSQLEQHHY</sequence>
<reference evidence="3 4" key="1">
    <citation type="journal article" date="2024" name="BMC Genomics">
        <title>De novo assembly and annotation of Popillia japonica's genome with initial clues to its potential as an invasive pest.</title>
        <authorList>
            <person name="Cucini C."/>
            <person name="Boschi S."/>
            <person name="Funari R."/>
            <person name="Cardaioli E."/>
            <person name="Iannotti N."/>
            <person name="Marturano G."/>
            <person name="Paoli F."/>
            <person name="Bruttini M."/>
            <person name="Carapelli A."/>
            <person name="Frati F."/>
            <person name="Nardi F."/>
        </authorList>
    </citation>
    <scope>NUCLEOTIDE SEQUENCE [LARGE SCALE GENOMIC DNA]</scope>
    <source>
        <strain evidence="3">DMR45628</strain>
    </source>
</reference>
<dbReference type="Proteomes" id="UP001458880">
    <property type="component" value="Unassembled WGS sequence"/>
</dbReference>
<feature type="region of interest" description="Disordered" evidence="1">
    <location>
        <begin position="16"/>
        <end position="82"/>
    </location>
</feature>
<feature type="region of interest" description="Disordered" evidence="1">
    <location>
        <begin position="217"/>
        <end position="363"/>
    </location>
</feature>
<accession>A0AAW1MYF7</accession>
<keyword evidence="2" id="KW-0732">Signal</keyword>
<feature type="compositionally biased region" description="Basic and acidic residues" evidence="1">
    <location>
        <begin position="68"/>
        <end position="82"/>
    </location>
</feature>
<proteinExistence type="predicted"/>
<feature type="region of interest" description="Disordered" evidence="1">
    <location>
        <begin position="730"/>
        <end position="766"/>
    </location>
</feature>
<dbReference type="EMBL" id="JASPKY010000029">
    <property type="protein sequence ID" value="KAK9751377.1"/>
    <property type="molecule type" value="Genomic_DNA"/>
</dbReference>
<feature type="compositionally biased region" description="Basic and acidic residues" evidence="1">
    <location>
        <begin position="283"/>
        <end position="319"/>
    </location>
</feature>
<evidence type="ECO:0000256" key="2">
    <source>
        <dbReference type="SAM" id="SignalP"/>
    </source>
</evidence>